<name>A0ABV8CC81_9GAMM</name>
<organism evidence="3 4">
    <name type="scientific">Legionella dresdenensis</name>
    <dbReference type="NCBI Taxonomy" id="450200"/>
    <lineage>
        <taxon>Bacteria</taxon>
        <taxon>Pseudomonadati</taxon>
        <taxon>Pseudomonadota</taxon>
        <taxon>Gammaproteobacteria</taxon>
        <taxon>Legionellales</taxon>
        <taxon>Legionellaceae</taxon>
        <taxon>Legionella</taxon>
    </lineage>
</organism>
<protein>
    <submittedName>
        <fullName evidence="3">PilX N-terminal domain-containing pilus assembly protein</fullName>
    </submittedName>
</protein>
<dbReference type="Pfam" id="PF14341">
    <property type="entry name" value="PilX_N"/>
    <property type="match status" value="1"/>
</dbReference>
<dbReference type="EMBL" id="JBHSAB010000001">
    <property type="protein sequence ID" value="MFC3907875.1"/>
    <property type="molecule type" value="Genomic_DNA"/>
</dbReference>
<feature type="domain" description="Type 4 fimbrial biogenesis protein PilX N-terminal" evidence="2">
    <location>
        <begin position="5"/>
        <end position="54"/>
    </location>
</feature>
<keyword evidence="4" id="KW-1185">Reference proteome</keyword>
<evidence type="ECO:0000313" key="3">
    <source>
        <dbReference type="EMBL" id="MFC3907875.1"/>
    </source>
</evidence>
<dbReference type="Proteomes" id="UP001595758">
    <property type="component" value="Unassembled WGS sequence"/>
</dbReference>
<comment type="caution">
    <text evidence="3">The sequence shown here is derived from an EMBL/GenBank/DDBJ whole genome shotgun (WGS) entry which is preliminary data.</text>
</comment>
<feature type="domain" description="PilX/PilW C-terminal" evidence="1">
    <location>
        <begin position="90"/>
        <end position="165"/>
    </location>
</feature>
<dbReference type="InterPro" id="IPR025746">
    <property type="entry name" value="PilX_N_dom"/>
</dbReference>
<dbReference type="RefSeq" id="WP_382340621.1">
    <property type="nucleotide sequence ID" value="NZ_JBHSAB010000001.1"/>
</dbReference>
<accession>A0ABV8CC81</accession>
<dbReference type="Pfam" id="PF13681">
    <property type="entry name" value="PilX"/>
    <property type="match status" value="1"/>
</dbReference>
<evidence type="ECO:0000259" key="1">
    <source>
        <dbReference type="Pfam" id="PF13681"/>
    </source>
</evidence>
<dbReference type="InterPro" id="IPR025205">
    <property type="entry name" value="PilX/PilW_C"/>
</dbReference>
<gene>
    <name evidence="3" type="ORF">ACFORL_02110</name>
</gene>
<evidence type="ECO:0000259" key="2">
    <source>
        <dbReference type="Pfam" id="PF14341"/>
    </source>
</evidence>
<sequence length="169" mass="18516">MKTMQGATLATTLLLLFVITLIGVTAIQVTHMQEKMTANLQDKELSFRAAESALSAGEDWIVSLQQEPTLYEQCPEFPCVQNLFINFDYAGQSASWWQANSAAFNGALKNIAAPPRYIIEFLQFVPDSPVVGSSSSKSTGVYYYQVTARGTGATDDAVTILQTTTARRF</sequence>
<evidence type="ECO:0000313" key="4">
    <source>
        <dbReference type="Proteomes" id="UP001595758"/>
    </source>
</evidence>
<proteinExistence type="predicted"/>
<reference evidence="4" key="1">
    <citation type="journal article" date="2019" name="Int. J. Syst. Evol. Microbiol.">
        <title>The Global Catalogue of Microorganisms (GCM) 10K type strain sequencing project: providing services to taxonomists for standard genome sequencing and annotation.</title>
        <authorList>
            <consortium name="The Broad Institute Genomics Platform"/>
            <consortium name="The Broad Institute Genome Sequencing Center for Infectious Disease"/>
            <person name="Wu L."/>
            <person name="Ma J."/>
        </authorList>
    </citation>
    <scope>NUCLEOTIDE SEQUENCE [LARGE SCALE GENOMIC DNA]</scope>
    <source>
        <strain evidence="4">CCUG 59858</strain>
    </source>
</reference>